<sequence length="62" mass="6730">MAQATVRIHLVWWRDGFPTLLLARQPSRALRDATKLVGDKACAPPAEAPGAPPKRSLLPCGR</sequence>
<dbReference type="Proteomes" id="UP000624244">
    <property type="component" value="Unassembled WGS sequence"/>
</dbReference>
<evidence type="ECO:0000256" key="1">
    <source>
        <dbReference type="SAM" id="MobiDB-lite"/>
    </source>
</evidence>
<reference evidence="2" key="1">
    <citation type="submission" date="2019-11" db="EMBL/GenBank/DDBJ databases">
        <title>Bipolaris sorokiniana Genome sequencing.</title>
        <authorList>
            <person name="Wang H."/>
        </authorList>
    </citation>
    <scope>NUCLEOTIDE SEQUENCE</scope>
</reference>
<gene>
    <name evidence="2" type="ORF">GGP41_003253</name>
</gene>
<organism evidence="2 3">
    <name type="scientific">Cochliobolus sativus</name>
    <name type="common">Common root rot and spot blotch fungus</name>
    <name type="synonym">Bipolaris sorokiniana</name>
    <dbReference type="NCBI Taxonomy" id="45130"/>
    <lineage>
        <taxon>Eukaryota</taxon>
        <taxon>Fungi</taxon>
        <taxon>Dikarya</taxon>
        <taxon>Ascomycota</taxon>
        <taxon>Pezizomycotina</taxon>
        <taxon>Dothideomycetes</taxon>
        <taxon>Pleosporomycetidae</taxon>
        <taxon>Pleosporales</taxon>
        <taxon>Pleosporineae</taxon>
        <taxon>Pleosporaceae</taxon>
        <taxon>Bipolaris</taxon>
    </lineage>
</organism>
<dbReference type="AlphaFoldDB" id="A0A8H5ZB03"/>
<evidence type="ECO:0000313" key="2">
    <source>
        <dbReference type="EMBL" id="KAF5846998.1"/>
    </source>
</evidence>
<feature type="region of interest" description="Disordered" evidence="1">
    <location>
        <begin position="41"/>
        <end position="62"/>
    </location>
</feature>
<accession>A0A8H5ZB03</accession>
<proteinExistence type="predicted"/>
<comment type="caution">
    <text evidence="2">The sequence shown here is derived from an EMBL/GenBank/DDBJ whole genome shotgun (WGS) entry which is preliminary data.</text>
</comment>
<name>A0A8H5ZB03_COCSA</name>
<dbReference type="EMBL" id="WNKQ01000014">
    <property type="protein sequence ID" value="KAF5846998.1"/>
    <property type="molecule type" value="Genomic_DNA"/>
</dbReference>
<protein>
    <submittedName>
        <fullName evidence="2">Uncharacterized protein</fullName>
    </submittedName>
</protein>
<evidence type="ECO:0000313" key="3">
    <source>
        <dbReference type="Proteomes" id="UP000624244"/>
    </source>
</evidence>